<comment type="caution">
    <text evidence="1">The sequence shown here is derived from an EMBL/GenBank/DDBJ whole genome shotgun (WGS) entry which is preliminary data.</text>
</comment>
<proteinExistence type="predicted"/>
<evidence type="ECO:0000313" key="1">
    <source>
        <dbReference type="EMBL" id="GAH37617.1"/>
    </source>
</evidence>
<dbReference type="EMBL" id="BARU01012146">
    <property type="protein sequence ID" value="GAH37617.1"/>
    <property type="molecule type" value="Genomic_DNA"/>
</dbReference>
<protein>
    <submittedName>
        <fullName evidence="1">Uncharacterized protein</fullName>
    </submittedName>
</protein>
<feature type="non-terminal residue" evidence="1">
    <location>
        <position position="1"/>
    </location>
</feature>
<dbReference type="SUPFAM" id="SSF52540">
    <property type="entry name" value="P-loop containing nucleoside triphosphate hydrolases"/>
    <property type="match status" value="1"/>
</dbReference>
<reference evidence="1" key="1">
    <citation type="journal article" date="2014" name="Front. Microbiol.">
        <title>High frequency of phylogenetically diverse reductive dehalogenase-homologous genes in deep subseafloor sedimentary metagenomes.</title>
        <authorList>
            <person name="Kawai M."/>
            <person name="Futagami T."/>
            <person name="Toyoda A."/>
            <person name="Takaki Y."/>
            <person name="Nishi S."/>
            <person name="Hori S."/>
            <person name="Arai W."/>
            <person name="Tsubouchi T."/>
            <person name="Morono Y."/>
            <person name="Uchiyama I."/>
            <person name="Ito T."/>
            <person name="Fujiyama A."/>
            <person name="Inagaki F."/>
            <person name="Takami H."/>
        </authorList>
    </citation>
    <scope>NUCLEOTIDE SEQUENCE</scope>
    <source>
        <strain evidence="1">Expedition CK06-06</strain>
    </source>
</reference>
<accession>X1EYH6</accession>
<gene>
    <name evidence="1" type="ORF">S03H2_22530</name>
</gene>
<feature type="non-terminal residue" evidence="1">
    <location>
        <position position="249"/>
    </location>
</feature>
<organism evidence="1">
    <name type="scientific">marine sediment metagenome</name>
    <dbReference type="NCBI Taxonomy" id="412755"/>
    <lineage>
        <taxon>unclassified sequences</taxon>
        <taxon>metagenomes</taxon>
        <taxon>ecological metagenomes</taxon>
    </lineage>
</organism>
<name>X1EYH6_9ZZZZ</name>
<dbReference type="InterPro" id="IPR027417">
    <property type="entry name" value="P-loop_NTPase"/>
</dbReference>
<dbReference type="AlphaFoldDB" id="X1EYH6"/>
<sequence length="249" mass="28528">DVNEFLKRIGMSDQPGGQSDHQSQWDKVIQPNSSYLIVGDVGTGKSALAYYLLETFGQKYNLLPAVVGLPREKRDLLPANFIVLDDPSECTQENIIVFIDEADIQLSIEDTKAREQVVNFLSLPRHRHQIFLLAFHFPRLVMGRYLPFFSAFLIKRPPYLLEFASKSKGDALHRMMERAEERFAEFPSQQDVVKHTYVVAPRIRWQGILPNPLASFWSQGLSEIWAGAAVDKIEKKPKQQQLVMVEEIE</sequence>